<dbReference type="EC" id="3.2.1.52" evidence="3"/>
<evidence type="ECO:0000256" key="5">
    <source>
        <dbReference type="ARBA" id="ARBA00023295"/>
    </source>
</evidence>
<dbReference type="PANTHER" id="PTHR30480:SF13">
    <property type="entry name" value="BETA-HEXOSAMINIDASE"/>
    <property type="match status" value="1"/>
</dbReference>
<dbReference type="GO" id="GO:0009254">
    <property type="term" value="P:peptidoglycan turnover"/>
    <property type="evidence" value="ECO:0007669"/>
    <property type="project" value="TreeGrafter"/>
</dbReference>
<dbReference type="PANTHER" id="PTHR30480">
    <property type="entry name" value="BETA-HEXOSAMINIDASE-RELATED"/>
    <property type="match status" value="1"/>
</dbReference>
<dbReference type="Gene3D" id="3.20.20.300">
    <property type="entry name" value="Glycoside hydrolase, family 3, N-terminal domain"/>
    <property type="match status" value="1"/>
</dbReference>
<dbReference type="InterPro" id="IPR017853">
    <property type="entry name" value="GH"/>
</dbReference>
<proteinExistence type="inferred from homology"/>
<dbReference type="SUPFAM" id="SSF52279">
    <property type="entry name" value="Beta-D-glucan exohydrolase, C-terminal domain"/>
    <property type="match status" value="1"/>
</dbReference>
<dbReference type="InterPro" id="IPR001764">
    <property type="entry name" value="Glyco_hydro_3_N"/>
</dbReference>
<gene>
    <name evidence="7" type="ORF">MNBD_BACTEROID06-215</name>
</gene>
<keyword evidence="4 7" id="KW-0378">Hydrolase</keyword>
<evidence type="ECO:0000256" key="2">
    <source>
        <dbReference type="ARBA" id="ARBA00005336"/>
    </source>
</evidence>
<reference evidence="7" key="1">
    <citation type="submission" date="2018-06" db="EMBL/GenBank/DDBJ databases">
        <authorList>
            <person name="Zhirakovskaya E."/>
        </authorList>
    </citation>
    <scope>NUCLEOTIDE SEQUENCE</scope>
</reference>
<name>A0A3B0V569_9ZZZZ</name>
<dbReference type="GO" id="GO:0004563">
    <property type="term" value="F:beta-N-acetylhexosaminidase activity"/>
    <property type="evidence" value="ECO:0007669"/>
    <property type="project" value="UniProtKB-EC"/>
</dbReference>
<dbReference type="Pfam" id="PF00933">
    <property type="entry name" value="Glyco_hydro_3"/>
    <property type="match status" value="1"/>
</dbReference>
<dbReference type="Gene3D" id="3.40.50.1700">
    <property type="entry name" value="Glycoside hydrolase family 3 C-terminal domain"/>
    <property type="match status" value="1"/>
</dbReference>
<dbReference type="PROSITE" id="PS00775">
    <property type="entry name" value="GLYCOSYL_HYDROL_F3"/>
    <property type="match status" value="1"/>
</dbReference>
<evidence type="ECO:0000256" key="1">
    <source>
        <dbReference type="ARBA" id="ARBA00001231"/>
    </source>
</evidence>
<organism evidence="7">
    <name type="scientific">hydrothermal vent metagenome</name>
    <dbReference type="NCBI Taxonomy" id="652676"/>
    <lineage>
        <taxon>unclassified sequences</taxon>
        <taxon>metagenomes</taxon>
        <taxon>ecological metagenomes</taxon>
    </lineage>
</organism>
<evidence type="ECO:0000313" key="7">
    <source>
        <dbReference type="EMBL" id="VAW27204.1"/>
    </source>
</evidence>
<dbReference type="AlphaFoldDB" id="A0A3B0V569"/>
<evidence type="ECO:0000259" key="6">
    <source>
        <dbReference type="Pfam" id="PF00933"/>
    </source>
</evidence>
<evidence type="ECO:0000256" key="3">
    <source>
        <dbReference type="ARBA" id="ARBA00012663"/>
    </source>
</evidence>
<dbReference type="InterPro" id="IPR050226">
    <property type="entry name" value="NagZ_Beta-hexosaminidase"/>
</dbReference>
<accession>A0A3B0V569</accession>
<feature type="domain" description="Glycoside hydrolase family 3 N-terminal" evidence="6">
    <location>
        <begin position="32"/>
        <end position="339"/>
    </location>
</feature>
<sequence length="581" mass="65457">MKKKYSWIDDLPIQISEEGKEWAKSHMRSMSLSQKIGQLIHVATWSNKSQIHIDDITHLIHEHGIGGLIFFQGDPERQAQQTNYYQNISKTPLMVSVDAEWGLGMRLDGVESFPYQLTLGAIPNNEGIYKMGSAVGKQLKRLGVHVNFAPVIDINTNPANPVINFRSYGENKHKVASRGISYMEGIQEEGVLACAKHFPGHGDTDADSHKELPLLNKSYQELVDTELYPFEKLIDKGIGAIMTAHLHIPQLDSIEPRASTLSHKIIDGLLKKELKFKGLVFTDALDMKAVSDHYEPGYVDVEALKAGNDVLVFVNNVSVAVKEIERAISNGEISLEEIELKCLKQLCYKYWMGLKDFSPLKIPNIVEDINQHTNNLNKKLYEKSITLIKDDRQFALQKNAKSLAILSLYADGDKSEGKQLAHHTLLKKSDNHTELSFESKLVEYCDSISKPLKLSYKDTVELQSNVLSKLEIYDTIIVAVHDIKLKAIENFGITEDLSQVLTKLFNTKKCQVVFFGNPYALSNIKDLDKAETILLTYQENKYTFDAAFKVITGQIDAEGVLPVSINSYFKAGNNYRSYEKK</sequence>
<dbReference type="InterPro" id="IPR036962">
    <property type="entry name" value="Glyco_hydro_3_N_sf"/>
</dbReference>
<comment type="catalytic activity">
    <reaction evidence="1">
        <text>Hydrolysis of terminal non-reducing N-acetyl-D-hexosamine residues in N-acetyl-beta-D-hexosaminides.</text>
        <dbReference type="EC" id="3.2.1.52"/>
    </reaction>
</comment>
<dbReference type="EMBL" id="UOES01000197">
    <property type="protein sequence ID" value="VAW27204.1"/>
    <property type="molecule type" value="Genomic_DNA"/>
</dbReference>
<keyword evidence="5" id="KW-0326">Glycosidase</keyword>
<comment type="similarity">
    <text evidence="2">Belongs to the glycosyl hydrolase 3 family.</text>
</comment>
<dbReference type="InterPro" id="IPR036881">
    <property type="entry name" value="Glyco_hydro_3_C_sf"/>
</dbReference>
<dbReference type="InterPro" id="IPR019800">
    <property type="entry name" value="Glyco_hydro_3_AS"/>
</dbReference>
<dbReference type="SUPFAM" id="SSF51445">
    <property type="entry name" value="(Trans)glycosidases"/>
    <property type="match status" value="1"/>
</dbReference>
<dbReference type="GO" id="GO:0005975">
    <property type="term" value="P:carbohydrate metabolic process"/>
    <property type="evidence" value="ECO:0007669"/>
    <property type="project" value="InterPro"/>
</dbReference>
<protein>
    <recommendedName>
        <fullName evidence="3">beta-N-acetylhexosaminidase</fullName>
        <ecNumber evidence="3">3.2.1.52</ecNumber>
    </recommendedName>
</protein>
<evidence type="ECO:0000256" key="4">
    <source>
        <dbReference type="ARBA" id="ARBA00022801"/>
    </source>
</evidence>